<dbReference type="EMBL" id="MLQR01000029">
    <property type="protein sequence ID" value="OIJ13042.1"/>
    <property type="molecule type" value="Genomic_DNA"/>
</dbReference>
<name>A0A1S2LKL1_9BACI</name>
<feature type="chain" id="PRO_5039669685" description="DUF4127 domain-containing protein" evidence="1">
    <location>
        <begin position="23"/>
        <end position="574"/>
    </location>
</feature>
<gene>
    <name evidence="2" type="ORF">BKP37_11020</name>
</gene>
<evidence type="ECO:0000256" key="1">
    <source>
        <dbReference type="SAM" id="SignalP"/>
    </source>
</evidence>
<organism evidence="2 3">
    <name type="scientific">Anaerobacillus alkalilacustris</name>
    <dbReference type="NCBI Taxonomy" id="393763"/>
    <lineage>
        <taxon>Bacteria</taxon>
        <taxon>Bacillati</taxon>
        <taxon>Bacillota</taxon>
        <taxon>Bacilli</taxon>
        <taxon>Bacillales</taxon>
        <taxon>Bacillaceae</taxon>
        <taxon>Anaerobacillus</taxon>
    </lineage>
</organism>
<dbReference type="Proteomes" id="UP000179524">
    <property type="component" value="Unassembled WGS sequence"/>
</dbReference>
<sequence>MNFSRRIISLVVLLIFTTSVQFHTVQAEKIDNIMPITFDKVKLERMFRNGVTIMLIPLDNRPVNSFVPQHIAASGGINLLLPPSWMLGNHRTKGMATQITNWMFEYADQADIYIVSADMLAYGGLLYSRSTSSNNEKEALQNLKSLEQLKKQYPQKPIYVFDTIQRLTTTVGSNDDLELYHHLREWSKLKGIEQRHLTKDLKHQLKEIEQKIPHHFLTNYTKNRERNHKVNLYLIEMVSKGVVDYLLFGQDDAGKSGIHTIEQTILQSKIKEEMVEAKVEIIPGADQLDVLLISRYYNLLNGVKPSFHLTYSTLNGNEWIPDYEDIPLAENIKMHINVINGTITLDEQKADFHLIVNTNRLVEPQPDFNHKKAVALIERKVNLHYPIILADVANYKADSELFRLLVKDQLVPVLFSYAAWNTPGNTLGLALSHASIHNVFLQNSYHRLTKSEQQLVYKYHLEYLFHRFLKDYYYKREIVEGIRNSFIGKQFDEWNLATKEEELLRLVQRQLQNDVKELFCSFNRKSWPLPGDNEYSISISNISMLDTSFPWNRLFELDIQPTLELKLNSTNIMH</sequence>
<dbReference type="OrthoDB" id="9789552at2"/>
<dbReference type="InterPro" id="IPR025394">
    <property type="entry name" value="DUF4127"/>
</dbReference>
<keyword evidence="1" id="KW-0732">Signal</keyword>
<dbReference type="Pfam" id="PF13552">
    <property type="entry name" value="DUF4127"/>
    <property type="match status" value="1"/>
</dbReference>
<protein>
    <recommendedName>
        <fullName evidence="4">DUF4127 domain-containing protein</fullName>
    </recommendedName>
</protein>
<feature type="signal peptide" evidence="1">
    <location>
        <begin position="1"/>
        <end position="22"/>
    </location>
</feature>
<comment type="caution">
    <text evidence="2">The sequence shown here is derived from an EMBL/GenBank/DDBJ whole genome shotgun (WGS) entry which is preliminary data.</text>
</comment>
<evidence type="ECO:0008006" key="4">
    <source>
        <dbReference type="Google" id="ProtNLM"/>
    </source>
</evidence>
<keyword evidence="3" id="KW-1185">Reference proteome</keyword>
<evidence type="ECO:0000313" key="3">
    <source>
        <dbReference type="Proteomes" id="UP000179524"/>
    </source>
</evidence>
<proteinExistence type="predicted"/>
<dbReference type="AlphaFoldDB" id="A0A1S2LKL1"/>
<accession>A0A1S2LKL1</accession>
<dbReference type="RefSeq" id="WP_071309639.1">
    <property type="nucleotide sequence ID" value="NZ_MLQR01000029.1"/>
</dbReference>
<evidence type="ECO:0000313" key="2">
    <source>
        <dbReference type="EMBL" id="OIJ13042.1"/>
    </source>
</evidence>
<reference evidence="2 3" key="1">
    <citation type="submission" date="2016-10" db="EMBL/GenBank/DDBJ databases">
        <title>Draft genome sequences of four alkaliphilic bacteria belonging to the Anaerobacillus genus.</title>
        <authorList>
            <person name="Bassil N.M."/>
            <person name="Lloyd J.R."/>
        </authorList>
    </citation>
    <scope>NUCLEOTIDE SEQUENCE [LARGE SCALE GENOMIC DNA]</scope>
    <source>
        <strain evidence="2 3">DSM 18345</strain>
    </source>
</reference>